<keyword evidence="1" id="KW-0802">TPR repeat</keyword>
<protein>
    <submittedName>
        <fullName evidence="2">Tetratricopeptide repeat-containing protein</fullName>
    </submittedName>
</protein>
<dbReference type="RefSeq" id="WP_085230613.1">
    <property type="nucleotide sequence ID" value="NZ_BSQD01000009.1"/>
</dbReference>
<evidence type="ECO:0000256" key="1">
    <source>
        <dbReference type="PROSITE-ProRule" id="PRU00339"/>
    </source>
</evidence>
<name>A0A1X7H6I1_TRICW</name>
<dbReference type="EMBL" id="FXAH01000022">
    <property type="protein sequence ID" value="SMF80406.1"/>
    <property type="molecule type" value="Genomic_DNA"/>
</dbReference>
<feature type="repeat" description="TPR" evidence="1">
    <location>
        <begin position="78"/>
        <end position="111"/>
    </location>
</feature>
<dbReference type="PROSITE" id="PS50005">
    <property type="entry name" value="TPR"/>
    <property type="match status" value="1"/>
</dbReference>
<keyword evidence="3" id="KW-1185">Reference proteome</keyword>
<dbReference type="SUPFAM" id="SSF48452">
    <property type="entry name" value="TPR-like"/>
    <property type="match status" value="1"/>
</dbReference>
<evidence type="ECO:0000313" key="2">
    <source>
        <dbReference type="EMBL" id="SMF80406.1"/>
    </source>
</evidence>
<sequence>MDGKRGSGGRDGHHDEAALVEQYAALVEAHGDLTEAFGIAAQDIDASYQDGMHAYRSGEYQLASRHFSSLAFLNPRDGQLHLAAGSAMQQLGAHEAALAYFSAAAELMPDDPGTWFRLAESQVALSHDEAGRESLRRCLSLCASGNVRPGLHAHAEALMDRLL</sequence>
<dbReference type="GeneID" id="95549991"/>
<dbReference type="AlphaFoldDB" id="A0A1X7H6I1"/>
<reference evidence="3" key="1">
    <citation type="submission" date="2017-04" db="EMBL/GenBank/DDBJ databases">
        <authorList>
            <person name="Varghese N."/>
            <person name="Submissions S."/>
        </authorList>
    </citation>
    <scope>NUCLEOTIDE SEQUENCE [LARGE SCALE GENOMIC DNA]</scope>
    <source>
        <strain evidence="3">Ballard 720</strain>
    </source>
</reference>
<gene>
    <name evidence="2" type="ORF">SAMN06295900_12247</name>
</gene>
<proteinExistence type="predicted"/>
<accession>A0A1X7H6I1</accession>
<dbReference type="InterPro" id="IPR011990">
    <property type="entry name" value="TPR-like_helical_dom_sf"/>
</dbReference>
<dbReference type="Gene3D" id="1.25.40.10">
    <property type="entry name" value="Tetratricopeptide repeat domain"/>
    <property type="match status" value="1"/>
</dbReference>
<dbReference type="STRING" id="28094.SAMN06295900_12247"/>
<evidence type="ECO:0000313" key="3">
    <source>
        <dbReference type="Proteomes" id="UP000192911"/>
    </source>
</evidence>
<dbReference type="Proteomes" id="UP000192911">
    <property type="component" value="Unassembled WGS sequence"/>
</dbReference>
<organism evidence="2 3">
    <name type="scientific">Trinickia caryophylli</name>
    <name type="common">Paraburkholderia caryophylli</name>
    <dbReference type="NCBI Taxonomy" id="28094"/>
    <lineage>
        <taxon>Bacteria</taxon>
        <taxon>Pseudomonadati</taxon>
        <taxon>Pseudomonadota</taxon>
        <taxon>Betaproteobacteria</taxon>
        <taxon>Burkholderiales</taxon>
        <taxon>Burkholderiaceae</taxon>
        <taxon>Trinickia</taxon>
    </lineage>
</organism>
<dbReference type="InterPro" id="IPR019734">
    <property type="entry name" value="TPR_rpt"/>
</dbReference>